<accession>A0A6L5GU10</accession>
<dbReference type="PROSITE" id="PS01031">
    <property type="entry name" value="SHSP"/>
    <property type="match status" value="1"/>
</dbReference>
<dbReference type="InterPro" id="IPR031107">
    <property type="entry name" value="Small_HSP"/>
</dbReference>
<comment type="caution">
    <text evidence="4">The sequence shown here is derived from an EMBL/GenBank/DDBJ whole genome shotgun (WGS) entry which is preliminary data.</text>
</comment>
<evidence type="ECO:0000259" key="3">
    <source>
        <dbReference type="PROSITE" id="PS01031"/>
    </source>
</evidence>
<sequence length="143" mass="16176">MMLPSVFGENLFDEFMNSAFDQGFFRNAARHDMMKTDVKESDDGYQLAVDLPGFSKDEVTVKLENGNLIISAETKKVDDQKNDKGEYVRRERYAGSCSRSFYVGDAVDKDDIKAKMDDGVLTISIPKKDQKAIDQEQQIMIEG</sequence>
<dbReference type="CDD" id="cd06471">
    <property type="entry name" value="ACD_LpsHSP_like"/>
    <property type="match status" value="1"/>
</dbReference>
<name>A0A6L5GU10_9FIRM</name>
<evidence type="ECO:0000256" key="1">
    <source>
        <dbReference type="PROSITE-ProRule" id="PRU00285"/>
    </source>
</evidence>
<dbReference type="Proteomes" id="UP000473648">
    <property type="component" value="Unassembled WGS sequence"/>
</dbReference>
<dbReference type="EMBL" id="VOGB01000005">
    <property type="protein sequence ID" value="MQM73562.1"/>
    <property type="molecule type" value="Genomic_DNA"/>
</dbReference>
<evidence type="ECO:0000256" key="2">
    <source>
        <dbReference type="RuleBase" id="RU003616"/>
    </source>
</evidence>
<dbReference type="InterPro" id="IPR008978">
    <property type="entry name" value="HSP20-like_chaperone"/>
</dbReference>
<reference evidence="4" key="1">
    <citation type="journal article" date="2020" name="Appl. Environ. Microbiol.">
        <title>Medium-Chain Fatty Acid Synthesis by 'Candidatus Weimeria bifida' gen. nov., sp. nov., and 'Candidatus Pseudoramibacter fermentans' sp. nov.</title>
        <authorList>
            <person name="Scarborough M.J."/>
            <person name="Myers K.S."/>
            <person name="Donohue T.J."/>
            <person name="Noguera D.R."/>
        </authorList>
    </citation>
    <scope>NUCLEOTIDE SEQUENCE</scope>
    <source>
        <strain evidence="4">EUB1.1</strain>
    </source>
</reference>
<evidence type="ECO:0000313" key="5">
    <source>
        <dbReference type="Proteomes" id="UP000473648"/>
    </source>
</evidence>
<keyword evidence="5" id="KW-1185">Reference proteome</keyword>
<organism evidence="4 5">
    <name type="scientific">Candidatus Pseudoramibacter fermentans</name>
    <dbReference type="NCBI Taxonomy" id="2594427"/>
    <lineage>
        <taxon>Bacteria</taxon>
        <taxon>Bacillati</taxon>
        <taxon>Bacillota</taxon>
        <taxon>Clostridia</taxon>
        <taxon>Eubacteriales</taxon>
        <taxon>Eubacteriaceae</taxon>
        <taxon>Pseudoramibacter</taxon>
    </lineage>
</organism>
<gene>
    <name evidence="4" type="ORF">FRC53_09155</name>
</gene>
<proteinExistence type="inferred from homology"/>
<dbReference type="Pfam" id="PF00011">
    <property type="entry name" value="HSP20"/>
    <property type="match status" value="1"/>
</dbReference>
<dbReference type="PANTHER" id="PTHR11527">
    <property type="entry name" value="HEAT-SHOCK PROTEIN 20 FAMILY MEMBER"/>
    <property type="match status" value="1"/>
</dbReference>
<evidence type="ECO:0000313" key="4">
    <source>
        <dbReference type="EMBL" id="MQM73562.1"/>
    </source>
</evidence>
<feature type="domain" description="SHSP" evidence="3">
    <location>
        <begin position="27"/>
        <end position="142"/>
    </location>
</feature>
<dbReference type="Gene3D" id="2.60.40.790">
    <property type="match status" value="1"/>
</dbReference>
<comment type="similarity">
    <text evidence="1 2">Belongs to the small heat shock protein (HSP20) family.</text>
</comment>
<dbReference type="SUPFAM" id="SSF49764">
    <property type="entry name" value="HSP20-like chaperones"/>
    <property type="match status" value="1"/>
</dbReference>
<protein>
    <submittedName>
        <fullName evidence="4">Hsp20/alpha crystallin family protein</fullName>
    </submittedName>
</protein>
<dbReference type="AlphaFoldDB" id="A0A6L5GU10"/>
<dbReference type="InterPro" id="IPR002068">
    <property type="entry name" value="A-crystallin/Hsp20_dom"/>
</dbReference>